<organism evidence="9 10">
    <name type="scientific">Thiorhodococcus minor</name>
    <dbReference type="NCBI Taxonomy" id="57489"/>
    <lineage>
        <taxon>Bacteria</taxon>
        <taxon>Pseudomonadati</taxon>
        <taxon>Pseudomonadota</taxon>
        <taxon>Gammaproteobacteria</taxon>
        <taxon>Chromatiales</taxon>
        <taxon>Chromatiaceae</taxon>
        <taxon>Thiorhodococcus</taxon>
    </lineage>
</organism>
<dbReference type="Proteomes" id="UP000483379">
    <property type="component" value="Unassembled WGS sequence"/>
</dbReference>
<comment type="function">
    <text evidence="6 7">Involved in the assembly process of the P-ring formation. It may associate with FlgF on the rod constituting a structure essential for the P-ring assembly or may act as a modulator protein for the P-ring assembly.</text>
</comment>
<comment type="subcellular location">
    <subcellularLocation>
        <location evidence="1 7">Periplasm</location>
    </subcellularLocation>
</comment>
<dbReference type="GO" id="GO:0044780">
    <property type="term" value="P:bacterial-type flagellum assembly"/>
    <property type="evidence" value="ECO:0007669"/>
    <property type="project" value="InterPro"/>
</dbReference>
<evidence type="ECO:0000259" key="8">
    <source>
        <dbReference type="SMART" id="SM00858"/>
    </source>
</evidence>
<evidence type="ECO:0000256" key="1">
    <source>
        <dbReference type="ARBA" id="ARBA00004418"/>
    </source>
</evidence>
<keyword evidence="10" id="KW-1185">Reference proteome</keyword>
<evidence type="ECO:0000256" key="6">
    <source>
        <dbReference type="ARBA" id="ARBA00025643"/>
    </source>
</evidence>
<feature type="chain" id="PRO_5027140053" description="Flagella basal body P-ring formation protein FlgA" evidence="7">
    <location>
        <begin position="34"/>
        <end position="245"/>
    </location>
</feature>
<gene>
    <name evidence="9" type="primary">flgA</name>
    <name evidence="9" type="ORF">G3446_01220</name>
</gene>
<dbReference type="RefSeq" id="WP_164450564.1">
    <property type="nucleotide sequence ID" value="NZ_JAAIJQ010000002.1"/>
</dbReference>
<dbReference type="InterPro" id="IPR017585">
    <property type="entry name" value="SAF_FlgA"/>
</dbReference>
<keyword evidence="5 7" id="KW-0574">Periplasm</keyword>
<keyword evidence="9" id="KW-0969">Cilium</keyword>
<dbReference type="Gene3D" id="2.30.30.760">
    <property type="match status" value="1"/>
</dbReference>
<keyword evidence="9" id="KW-0282">Flagellum</keyword>
<dbReference type="PANTHER" id="PTHR36307">
    <property type="entry name" value="FLAGELLA BASAL BODY P-RING FORMATION PROTEIN FLGA"/>
    <property type="match status" value="1"/>
</dbReference>
<evidence type="ECO:0000256" key="4">
    <source>
        <dbReference type="ARBA" id="ARBA00022729"/>
    </source>
</evidence>
<dbReference type="GO" id="GO:0042597">
    <property type="term" value="C:periplasmic space"/>
    <property type="evidence" value="ECO:0007669"/>
    <property type="project" value="UniProtKB-SubCell"/>
</dbReference>
<dbReference type="EMBL" id="JAAIJQ010000002">
    <property type="protein sequence ID" value="NEV60523.1"/>
    <property type="molecule type" value="Genomic_DNA"/>
</dbReference>
<evidence type="ECO:0000256" key="2">
    <source>
        <dbReference type="ARBA" id="ARBA00010474"/>
    </source>
</evidence>
<reference evidence="9 10" key="1">
    <citation type="submission" date="2020-02" db="EMBL/GenBank/DDBJ databases">
        <title>Genome sequences of Thiorhodococcus mannitoliphagus and Thiorhodococcus minor, purple sulfur photosynthetic bacteria in the gammaproteobacterial family, Chromatiaceae.</title>
        <authorList>
            <person name="Aviles F.A."/>
            <person name="Meyer T.E."/>
            <person name="Kyndt J.A."/>
        </authorList>
    </citation>
    <scope>NUCLEOTIDE SEQUENCE [LARGE SCALE GENOMIC DNA]</scope>
    <source>
        <strain evidence="9 10">DSM 11518</strain>
    </source>
</reference>
<dbReference type="Pfam" id="PF13144">
    <property type="entry name" value="ChapFlgA"/>
    <property type="match status" value="1"/>
</dbReference>
<protein>
    <recommendedName>
        <fullName evidence="3 7">Flagella basal body P-ring formation protein FlgA</fullName>
    </recommendedName>
</protein>
<dbReference type="Gene3D" id="3.90.1210.10">
    <property type="entry name" value="Antifreeze-like/N-acetylneuraminic acid synthase C-terminal domain"/>
    <property type="match status" value="1"/>
</dbReference>
<dbReference type="SMART" id="SM00858">
    <property type="entry name" value="SAF"/>
    <property type="match status" value="1"/>
</dbReference>
<evidence type="ECO:0000313" key="9">
    <source>
        <dbReference type="EMBL" id="NEV60523.1"/>
    </source>
</evidence>
<evidence type="ECO:0000256" key="7">
    <source>
        <dbReference type="RuleBase" id="RU362063"/>
    </source>
</evidence>
<evidence type="ECO:0000256" key="5">
    <source>
        <dbReference type="ARBA" id="ARBA00022764"/>
    </source>
</evidence>
<evidence type="ECO:0000256" key="3">
    <source>
        <dbReference type="ARBA" id="ARBA00014754"/>
    </source>
</evidence>
<dbReference type="InterPro" id="IPR039246">
    <property type="entry name" value="Flagellar_FlgA"/>
</dbReference>
<feature type="domain" description="SAF" evidence="8">
    <location>
        <begin position="120"/>
        <end position="182"/>
    </location>
</feature>
<keyword evidence="7" id="KW-1005">Bacterial flagellum biogenesis</keyword>
<accession>A0A6M0JVA0</accession>
<dbReference type="InterPro" id="IPR013974">
    <property type="entry name" value="SAF"/>
</dbReference>
<keyword evidence="4 7" id="KW-0732">Signal</keyword>
<evidence type="ECO:0000313" key="10">
    <source>
        <dbReference type="Proteomes" id="UP000483379"/>
    </source>
</evidence>
<dbReference type="PANTHER" id="PTHR36307:SF1">
    <property type="entry name" value="FLAGELLA BASAL BODY P-RING FORMATION PROTEIN FLGA"/>
    <property type="match status" value="1"/>
</dbReference>
<comment type="caution">
    <text evidence="9">The sequence shown here is derived from an EMBL/GenBank/DDBJ whole genome shotgun (WGS) entry which is preliminary data.</text>
</comment>
<keyword evidence="9" id="KW-0966">Cell projection</keyword>
<dbReference type="NCBIfam" id="TIGR03170">
    <property type="entry name" value="flgA_cterm"/>
    <property type="match status" value="1"/>
</dbReference>
<dbReference type="InterPro" id="IPR041231">
    <property type="entry name" value="FlgA_N"/>
</dbReference>
<dbReference type="Pfam" id="PF17656">
    <property type="entry name" value="ChapFlgA_N"/>
    <property type="match status" value="1"/>
</dbReference>
<dbReference type="AlphaFoldDB" id="A0A6M0JVA0"/>
<comment type="similarity">
    <text evidence="2 7">Belongs to the FlgA family.</text>
</comment>
<feature type="signal peptide" evidence="7">
    <location>
        <begin position="1"/>
        <end position="33"/>
    </location>
</feature>
<proteinExistence type="inferred from homology"/>
<sequence>MTPVPPPCRKGRKTALALAACAGLVLTVAAAHADDTEPLERILESARSFLTERVSSDADTETRIELGQLDSRLKLRRCAHRPTAQLAPGGRTDGNTTVNVRCSEPVGWSIFVPVRIERHTEVVVAARPLGRAQVIRGHDIRLERKETSRLTSGYFSDPAAVIGQEARRRLVPGQVLTSSHVAPRQLVKRGQEVTLYAVRPGLTVRMKGEALEDGAEGQRIRVRNRSSKRIVEGFVEPSGAVRVVL</sequence>
<name>A0A6M0JVA0_9GAMM</name>
<dbReference type="CDD" id="cd11614">
    <property type="entry name" value="SAF_CpaB_FlgA_like"/>
    <property type="match status" value="1"/>
</dbReference>